<comment type="caution">
    <text evidence="1">The sequence shown here is derived from an EMBL/GenBank/DDBJ whole genome shotgun (WGS) entry which is preliminary data.</text>
</comment>
<dbReference type="AlphaFoldDB" id="A0A9D9E516"/>
<evidence type="ECO:0000313" key="2">
    <source>
        <dbReference type="Proteomes" id="UP000823636"/>
    </source>
</evidence>
<protein>
    <submittedName>
        <fullName evidence="1">Uncharacterized protein</fullName>
    </submittedName>
</protein>
<dbReference type="EMBL" id="JADIMW010000075">
    <property type="protein sequence ID" value="MBO8438630.1"/>
    <property type="molecule type" value="Genomic_DNA"/>
</dbReference>
<accession>A0A9D9E516</accession>
<organism evidence="1 2">
    <name type="scientific">Candidatus Caccoplasma merdipullorum</name>
    <dbReference type="NCBI Taxonomy" id="2840718"/>
    <lineage>
        <taxon>Bacteria</taxon>
        <taxon>Pseudomonadati</taxon>
        <taxon>Bacteroidota</taxon>
        <taxon>Bacteroidia</taxon>
        <taxon>Bacteroidales</taxon>
        <taxon>Bacteroidaceae</taxon>
        <taxon>Bacteroidaceae incertae sedis</taxon>
        <taxon>Candidatus Caccoplasma</taxon>
    </lineage>
</organism>
<reference evidence="1" key="2">
    <citation type="journal article" date="2021" name="PeerJ">
        <title>Extensive microbial diversity within the chicken gut microbiome revealed by metagenomics and culture.</title>
        <authorList>
            <person name="Gilroy R."/>
            <person name="Ravi A."/>
            <person name="Getino M."/>
            <person name="Pursley I."/>
            <person name="Horton D.L."/>
            <person name="Alikhan N.F."/>
            <person name="Baker D."/>
            <person name="Gharbi K."/>
            <person name="Hall N."/>
            <person name="Watson M."/>
            <person name="Adriaenssens E.M."/>
            <person name="Foster-Nyarko E."/>
            <person name="Jarju S."/>
            <person name="Secka A."/>
            <person name="Antonio M."/>
            <person name="Oren A."/>
            <person name="Chaudhuri R.R."/>
            <person name="La Ragione R."/>
            <person name="Hildebrand F."/>
            <person name="Pallen M.J."/>
        </authorList>
    </citation>
    <scope>NUCLEOTIDE SEQUENCE</scope>
    <source>
        <strain evidence="1">G3-4614</strain>
    </source>
</reference>
<dbReference type="Proteomes" id="UP000823636">
    <property type="component" value="Unassembled WGS sequence"/>
</dbReference>
<gene>
    <name evidence="1" type="ORF">IAC54_07020</name>
</gene>
<name>A0A9D9E516_9BACT</name>
<proteinExistence type="predicted"/>
<sequence>MKRFSHLHIVLIALIVSVTSGCLGDKGNTLDSYDVGTVTEINGQQCLKLDNINIYISGSGMPQYTADPVTRCFCTFHIDWDSQPDNAAASGIYSATINTDAVWNVENYLQSGGNPFPGSDSLVNISQPYITNLTSSQIITFQTSAYRSENASYQLSVEEVDAANNAITLNLVYDAVNEDKSSVVNSWHSFILPTIDDTYTLNIRFKSHTTPSFSIIKYTDPTAPENNTYIFTTKYEPLAGNNTGSAQ</sequence>
<evidence type="ECO:0000313" key="1">
    <source>
        <dbReference type="EMBL" id="MBO8438630.1"/>
    </source>
</evidence>
<reference evidence="1" key="1">
    <citation type="submission" date="2020-10" db="EMBL/GenBank/DDBJ databases">
        <authorList>
            <person name="Gilroy R."/>
        </authorList>
    </citation>
    <scope>NUCLEOTIDE SEQUENCE</scope>
    <source>
        <strain evidence="1">G3-4614</strain>
    </source>
</reference>
<dbReference type="PROSITE" id="PS51257">
    <property type="entry name" value="PROKAR_LIPOPROTEIN"/>
    <property type="match status" value="1"/>
</dbReference>